<evidence type="ECO:0000256" key="1">
    <source>
        <dbReference type="SAM" id="Phobius"/>
    </source>
</evidence>
<evidence type="ECO:0000313" key="5">
    <source>
        <dbReference type="Proteomes" id="UP000262712"/>
    </source>
</evidence>
<evidence type="ECO:0000313" key="3">
    <source>
        <dbReference type="EMBL" id="PHO18104.1"/>
    </source>
</evidence>
<feature type="transmembrane region" description="Helical" evidence="1">
    <location>
        <begin position="99"/>
        <end position="119"/>
    </location>
</feature>
<proteinExistence type="predicted"/>
<keyword evidence="4" id="KW-1185">Reference proteome</keyword>
<reference evidence="3 4" key="1">
    <citation type="submission" date="2017-09" db="EMBL/GenBank/DDBJ databases">
        <title>Arcobacter canalis sp. nov., a new species isolated from a water canal contaminated with urban sewage.</title>
        <authorList>
            <person name="Perez-Cataluna A."/>
            <person name="Salas-Masso N."/>
            <person name="Figueras M.J."/>
        </authorList>
    </citation>
    <scope>NUCLEOTIDE SEQUENCE [LARGE SCALE GENOMIC DNA]</scope>
    <source>
        <strain evidence="3 4">F98-3</strain>
    </source>
</reference>
<accession>A0A2G1DI54</accession>
<dbReference type="EMBL" id="NXFY01000009">
    <property type="protein sequence ID" value="PHO18104.1"/>
    <property type="molecule type" value="Genomic_DNA"/>
</dbReference>
<name>A0A2G1DI54_9BACT</name>
<feature type="transmembrane region" description="Helical" evidence="1">
    <location>
        <begin position="67"/>
        <end position="87"/>
    </location>
</feature>
<dbReference type="Proteomes" id="UP000262712">
    <property type="component" value="Chromosome"/>
</dbReference>
<dbReference type="Proteomes" id="UP000221222">
    <property type="component" value="Unassembled WGS sequence"/>
</dbReference>
<evidence type="ECO:0000313" key="4">
    <source>
        <dbReference type="Proteomes" id="UP000221222"/>
    </source>
</evidence>
<sequence length="124" mass="14412">MPLIKCPECEHEILSRIGTICPKCGHMVGYFEGDKTRKKYGKFFAISLIIPFFSFVLIILASYTKTLLISASIIYVILAFISSPIRYRDIFFTNFEKIFFWGIWITANALLITMIYNLMSNYVR</sequence>
<reference evidence="2 5" key="2">
    <citation type="submission" date="2018-08" db="EMBL/GenBank/DDBJ databases">
        <title>Complete genome of the Arcobacter molluscorum type strain LMG 25693.</title>
        <authorList>
            <person name="Miller W.G."/>
            <person name="Yee E."/>
            <person name="Bono J.L."/>
        </authorList>
    </citation>
    <scope>NUCLEOTIDE SEQUENCE [LARGE SCALE GENOMIC DNA]</scope>
    <source>
        <strain evidence="2 5">CECT 7696</strain>
    </source>
</reference>
<feature type="transmembrane region" description="Helical" evidence="1">
    <location>
        <begin position="43"/>
        <end position="61"/>
    </location>
</feature>
<dbReference type="KEGG" id="amol:AMOL_2093"/>
<protein>
    <submittedName>
        <fullName evidence="2">Membrane protein</fullName>
    </submittedName>
</protein>
<dbReference type="EMBL" id="CP032098">
    <property type="protein sequence ID" value="AXX93047.1"/>
    <property type="molecule type" value="Genomic_DNA"/>
</dbReference>
<keyword evidence="1" id="KW-0812">Transmembrane</keyword>
<keyword evidence="1" id="KW-1133">Transmembrane helix</keyword>
<keyword evidence="1" id="KW-0472">Membrane</keyword>
<dbReference type="AlphaFoldDB" id="A0A2G1DI54"/>
<organism evidence="3 4">
    <name type="scientific">Malaciobacter molluscorum LMG 25693</name>
    <dbReference type="NCBI Taxonomy" id="870501"/>
    <lineage>
        <taxon>Bacteria</taxon>
        <taxon>Pseudomonadati</taxon>
        <taxon>Campylobacterota</taxon>
        <taxon>Epsilonproteobacteria</taxon>
        <taxon>Campylobacterales</taxon>
        <taxon>Arcobacteraceae</taxon>
        <taxon>Malaciobacter</taxon>
    </lineage>
</organism>
<gene>
    <name evidence="2" type="ORF">AMOL_2093</name>
    <name evidence="3" type="ORF">CPU12_07500</name>
</gene>
<dbReference type="RefSeq" id="WP_099342486.1">
    <property type="nucleotide sequence ID" value="NZ_CP032098.1"/>
</dbReference>
<evidence type="ECO:0000313" key="2">
    <source>
        <dbReference type="EMBL" id="AXX93047.1"/>
    </source>
</evidence>